<reference evidence="2" key="1">
    <citation type="submission" date="2022-10" db="EMBL/GenBank/DDBJ databases">
        <title>Determination and structural analysis of whole genome sequence of Sarocladium strictum F4-1.</title>
        <authorList>
            <person name="Hu L."/>
            <person name="Jiang Y."/>
        </authorList>
    </citation>
    <scope>NUCLEOTIDE SEQUENCE</scope>
    <source>
        <strain evidence="2">F4-1</strain>
    </source>
</reference>
<dbReference type="AlphaFoldDB" id="A0AA39G9W1"/>
<sequence>MMEQTTLEWFGATTFRLRTRGVTIFLDTWLDKPKILPQYLAVDDVDEADYIFISHAHFDHLPGADRIAIKTGAIVVANNEAINLLRQAGVPDEQLLPVQGGERIPLFTRETREKAKSDSSIAAPGFPGAPTRPLHTLAALSVDVWPSLHCFMPEDHPEVVDTATVYKGTASPYSCTLDITMGMKYGLLRIGDLMPPEKLTPGHRSFIEYVNDRKTNVFSHCDGGQLMFNFVVGSKALLWSAHLGGYEGVLRSMQPKPDIAIMAIAGRANLDGRPFDGSAAQFAAMKVDWLGCPAQVVWCLHDEACIPPWRIETAAATEAVEANGKTKVLTLDPAKSVVLDL</sequence>
<dbReference type="PANTHER" id="PTHR43546">
    <property type="entry name" value="UPF0173 METAL-DEPENDENT HYDROLASE MJ1163-RELATED"/>
    <property type="match status" value="1"/>
</dbReference>
<dbReference type="SUPFAM" id="SSF56281">
    <property type="entry name" value="Metallo-hydrolase/oxidoreductase"/>
    <property type="match status" value="1"/>
</dbReference>
<dbReference type="Proteomes" id="UP001175261">
    <property type="component" value="Unassembled WGS sequence"/>
</dbReference>
<protein>
    <recommendedName>
        <fullName evidence="1">Metallo-beta-lactamase domain-containing protein</fullName>
    </recommendedName>
</protein>
<dbReference type="Gene3D" id="3.60.15.10">
    <property type="entry name" value="Ribonuclease Z/Hydroxyacylglutathione hydrolase-like"/>
    <property type="match status" value="1"/>
</dbReference>
<evidence type="ECO:0000259" key="1">
    <source>
        <dbReference type="Pfam" id="PF12706"/>
    </source>
</evidence>
<dbReference type="InterPro" id="IPR036866">
    <property type="entry name" value="RibonucZ/Hydroxyglut_hydro"/>
</dbReference>
<evidence type="ECO:0000313" key="3">
    <source>
        <dbReference type="Proteomes" id="UP001175261"/>
    </source>
</evidence>
<dbReference type="Pfam" id="PF12706">
    <property type="entry name" value="Lactamase_B_2"/>
    <property type="match status" value="1"/>
</dbReference>
<evidence type="ECO:0000313" key="2">
    <source>
        <dbReference type="EMBL" id="KAK0383196.1"/>
    </source>
</evidence>
<name>A0AA39G9W1_SARSR</name>
<proteinExistence type="predicted"/>
<accession>A0AA39G9W1</accession>
<feature type="domain" description="Metallo-beta-lactamase" evidence="1">
    <location>
        <begin position="24"/>
        <end position="97"/>
    </location>
</feature>
<organism evidence="2 3">
    <name type="scientific">Sarocladium strictum</name>
    <name type="common">Black bundle disease fungus</name>
    <name type="synonym">Acremonium strictum</name>
    <dbReference type="NCBI Taxonomy" id="5046"/>
    <lineage>
        <taxon>Eukaryota</taxon>
        <taxon>Fungi</taxon>
        <taxon>Dikarya</taxon>
        <taxon>Ascomycota</taxon>
        <taxon>Pezizomycotina</taxon>
        <taxon>Sordariomycetes</taxon>
        <taxon>Hypocreomycetidae</taxon>
        <taxon>Hypocreales</taxon>
        <taxon>Sarocladiaceae</taxon>
        <taxon>Sarocladium</taxon>
    </lineage>
</organism>
<gene>
    <name evidence="2" type="ORF">NLU13_9109</name>
</gene>
<comment type="caution">
    <text evidence="2">The sequence shown here is derived from an EMBL/GenBank/DDBJ whole genome shotgun (WGS) entry which is preliminary data.</text>
</comment>
<dbReference type="PANTHER" id="PTHR43546:SF8">
    <property type="entry name" value="METALLO-BETA-LACTAMASE DOMAIN-CONTAINING PROTEIN"/>
    <property type="match status" value="1"/>
</dbReference>
<dbReference type="InterPro" id="IPR001279">
    <property type="entry name" value="Metallo-B-lactamas"/>
</dbReference>
<keyword evidence="3" id="KW-1185">Reference proteome</keyword>
<dbReference type="EMBL" id="JAPDFR010000009">
    <property type="protein sequence ID" value="KAK0383196.1"/>
    <property type="molecule type" value="Genomic_DNA"/>
</dbReference>
<dbReference type="InterPro" id="IPR050114">
    <property type="entry name" value="UPF0173_UPF0282_UlaG_hydrolase"/>
</dbReference>